<evidence type="ECO:0000256" key="7">
    <source>
        <dbReference type="ARBA" id="ARBA00023224"/>
    </source>
</evidence>
<dbReference type="SUPFAM" id="SSF81321">
    <property type="entry name" value="Family A G protein-coupled receptor-like"/>
    <property type="match status" value="1"/>
</dbReference>
<evidence type="ECO:0000256" key="3">
    <source>
        <dbReference type="ARBA" id="ARBA00022989"/>
    </source>
</evidence>
<evidence type="ECO:0000256" key="1">
    <source>
        <dbReference type="ARBA" id="ARBA00004141"/>
    </source>
</evidence>
<evidence type="ECO:0000313" key="11">
    <source>
        <dbReference type="RefSeq" id="XP_065675261.1"/>
    </source>
</evidence>
<keyword evidence="10" id="KW-1185">Reference proteome</keyword>
<evidence type="ECO:0000259" key="9">
    <source>
        <dbReference type="PROSITE" id="PS50262"/>
    </source>
</evidence>
<sequence>MVFNKDLVCQLQYRDSAKYPNNSFLIASHEVNVILTLISNIALIFGLYNTTRKKKYTRNEKFVMLLSVTDIINTLVVSTSQIVLLKRVQYFGCLEISIILFFRVWFLGVTCSIFVMISWERFFTVLYNNKICGIFIKDSYSIRYFVFVAFASFFAGVCYGFIYASSNLHLQCLLYIGTGSFTLTLLILIVIANVLMLLGVKKKLRNSSLELQRNAAVENHVTKTVVITSLAHALFFCPCIAVQYYMSFIFSKNDASLIPPALKILLWTLVLRKSSSWINAIIYTFRNRKILKLYVSKINLIFSSTSVESGQQQR</sequence>
<dbReference type="PROSITE" id="PS50262">
    <property type="entry name" value="G_PROTEIN_RECEP_F1_2"/>
    <property type="match status" value="1"/>
</dbReference>
<evidence type="ECO:0000256" key="8">
    <source>
        <dbReference type="SAM" id="Phobius"/>
    </source>
</evidence>
<dbReference type="Gene3D" id="1.20.1070.10">
    <property type="entry name" value="Rhodopsin 7-helix transmembrane proteins"/>
    <property type="match status" value="1"/>
</dbReference>
<evidence type="ECO:0000256" key="6">
    <source>
        <dbReference type="ARBA" id="ARBA00023170"/>
    </source>
</evidence>
<evidence type="ECO:0000256" key="4">
    <source>
        <dbReference type="ARBA" id="ARBA00023040"/>
    </source>
</evidence>
<dbReference type="InterPro" id="IPR017452">
    <property type="entry name" value="GPCR_Rhodpsn_7TM"/>
</dbReference>
<keyword evidence="7" id="KW-0807">Transducer</keyword>
<feature type="transmembrane region" description="Helical" evidence="8">
    <location>
        <begin position="96"/>
        <end position="119"/>
    </location>
</feature>
<protein>
    <submittedName>
        <fullName evidence="11">Uncharacterized protein LOC136091529</fullName>
    </submittedName>
</protein>
<keyword evidence="2 8" id="KW-0812">Transmembrane</keyword>
<feature type="transmembrane region" description="Helical" evidence="8">
    <location>
        <begin position="174"/>
        <end position="200"/>
    </location>
</feature>
<feature type="transmembrane region" description="Helical" evidence="8">
    <location>
        <begin position="62"/>
        <end position="84"/>
    </location>
</feature>
<name>A0ABM4DL59_HYDVU</name>
<accession>A0ABM4DL59</accession>
<evidence type="ECO:0000256" key="2">
    <source>
        <dbReference type="ARBA" id="ARBA00022692"/>
    </source>
</evidence>
<gene>
    <name evidence="11" type="primary">LOC136091529</name>
</gene>
<feature type="transmembrane region" description="Helical" evidence="8">
    <location>
        <begin position="264"/>
        <end position="285"/>
    </location>
</feature>
<dbReference type="CDD" id="cd00637">
    <property type="entry name" value="7tm_classA_rhodopsin-like"/>
    <property type="match status" value="1"/>
</dbReference>
<comment type="subcellular location">
    <subcellularLocation>
        <location evidence="1">Membrane</location>
        <topology evidence="1">Multi-pass membrane protein</topology>
    </subcellularLocation>
</comment>
<dbReference type="Proteomes" id="UP001652625">
    <property type="component" value="Chromosome 15"/>
</dbReference>
<proteinExistence type="predicted"/>
<dbReference type="RefSeq" id="XP_065675261.1">
    <property type="nucleotide sequence ID" value="XM_065819189.1"/>
</dbReference>
<reference evidence="11" key="1">
    <citation type="submission" date="2025-08" db="UniProtKB">
        <authorList>
            <consortium name="RefSeq"/>
        </authorList>
    </citation>
    <scope>IDENTIFICATION</scope>
</reference>
<organism evidence="10 11">
    <name type="scientific">Hydra vulgaris</name>
    <name type="common">Hydra</name>
    <name type="synonym">Hydra attenuata</name>
    <dbReference type="NCBI Taxonomy" id="6087"/>
    <lineage>
        <taxon>Eukaryota</taxon>
        <taxon>Metazoa</taxon>
        <taxon>Cnidaria</taxon>
        <taxon>Hydrozoa</taxon>
        <taxon>Hydroidolina</taxon>
        <taxon>Anthoathecata</taxon>
        <taxon>Aplanulata</taxon>
        <taxon>Hydridae</taxon>
        <taxon>Hydra</taxon>
    </lineage>
</organism>
<keyword evidence="3 8" id="KW-1133">Transmembrane helix</keyword>
<feature type="transmembrane region" description="Helical" evidence="8">
    <location>
        <begin position="31"/>
        <end position="50"/>
    </location>
</feature>
<feature type="domain" description="G-protein coupled receptors family 1 profile" evidence="9">
    <location>
        <begin position="39"/>
        <end position="283"/>
    </location>
</feature>
<feature type="transmembrane region" description="Helical" evidence="8">
    <location>
        <begin position="140"/>
        <end position="162"/>
    </location>
</feature>
<keyword evidence="6" id="KW-0675">Receptor</keyword>
<dbReference type="InterPro" id="IPR050125">
    <property type="entry name" value="GPCR_opsins"/>
</dbReference>
<keyword evidence="5 8" id="KW-0472">Membrane</keyword>
<keyword evidence="4" id="KW-0297">G-protein coupled receptor</keyword>
<dbReference type="GeneID" id="136091529"/>
<feature type="transmembrane region" description="Helical" evidence="8">
    <location>
        <begin position="221"/>
        <end position="244"/>
    </location>
</feature>
<evidence type="ECO:0000256" key="5">
    <source>
        <dbReference type="ARBA" id="ARBA00023136"/>
    </source>
</evidence>
<evidence type="ECO:0000313" key="10">
    <source>
        <dbReference type="Proteomes" id="UP001652625"/>
    </source>
</evidence>
<dbReference type="PANTHER" id="PTHR24240">
    <property type="entry name" value="OPSIN"/>
    <property type="match status" value="1"/>
</dbReference>